<dbReference type="RefSeq" id="WP_349164134.1">
    <property type="nucleotide sequence ID" value="NZ_JBBMFE010000003.1"/>
</dbReference>
<accession>A0ABV1FGC8</accession>
<name>A0ABV1FGC8_9FIRM</name>
<evidence type="ECO:0000313" key="2">
    <source>
        <dbReference type="Proteomes" id="UP001438008"/>
    </source>
</evidence>
<dbReference type="Pfam" id="PF13151">
    <property type="entry name" value="DUF3990"/>
    <property type="match status" value="1"/>
</dbReference>
<dbReference type="InterPro" id="IPR025051">
    <property type="entry name" value="DUF3990"/>
</dbReference>
<organism evidence="1 2">
    <name type="scientific">Laedolimicola intestinihominis</name>
    <dbReference type="NCBI Taxonomy" id="3133166"/>
    <lineage>
        <taxon>Bacteria</taxon>
        <taxon>Bacillati</taxon>
        <taxon>Bacillota</taxon>
        <taxon>Clostridia</taxon>
        <taxon>Lachnospirales</taxon>
        <taxon>Lachnospiraceae</taxon>
        <taxon>Laedolimicola</taxon>
    </lineage>
</organism>
<reference evidence="1 2" key="1">
    <citation type="submission" date="2024-03" db="EMBL/GenBank/DDBJ databases">
        <title>Human intestinal bacterial collection.</title>
        <authorList>
            <person name="Pauvert C."/>
            <person name="Hitch T.C.A."/>
            <person name="Clavel T."/>
        </authorList>
    </citation>
    <scope>NUCLEOTIDE SEQUENCE [LARGE SCALE GENOMIC DNA]</scope>
    <source>
        <strain evidence="1 2">CLA-AA-H132</strain>
    </source>
</reference>
<dbReference type="EMBL" id="JBBMFE010000003">
    <property type="protein sequence ID" value="MEQ2471980.1"/>
    <property type="molecule type" value="Genomic_DNA"/>
</dbReference>
<dbReference type="Proteomes" id="UP001438008">
    <property type="component" value="Unassembled WGS sequence"/>
</dbReference>
<gene>
    <name evidence="1" type="ORF">WMO29_05670</name>
</gene>
<sequence length="152" mass="18111">MELYHASKEIVRYPEIRKARYTKDFSWGFYCTNNIQQAVRWANRGPGEPVINYYKYEPNEKLKIRKFPEISDEWLDFIAACRSGKTHDYDIVEGPMANDTVWNYVNDYLSGRINRKQFWVLAEFKYPTHQISFHTLSALDCLTFITSEVLYD</sequence>
<evidence type="ECO:0000313" key="1">
    <source>
        <dbReference type="EMBL" id="MEQ2471980.1"/>
    </source>
</evidence>
<comment type="caution">
    <text evidence="1">The sequence shown here is derived from an EMBL/GenBank/DDBJ whole genome shotgun (WGS) entry which is preliminary data.</text>
</comment>
<proteinExistence type="predicted"/>
<keyword evidence="2" id="KW-1185">Reference proteome</keyword>
<protein>
    <submittedName>
        <fullName evidence="1">DUF3990 domain-containing protein</fullName>
    </submittedName>
</protein>